<dbReference type="Pfam" id="PF08615">
    <property type="entry name" value="RNase_H2_suC"/>
    <property type="match status" value="1"/>
</dbReference>
<dbReference type="GO" id="GO:0006401">
    <property type="term" value="P:RNA catabolic process"/>
    <property type="evidence" value="ECO:0007669"/>
    <property type="project" value="InterPro"/>
</dbReference>
<dbReference type="GeneID" id="36548835"/>
<dbReference type="InterPro" id="IPR013924">
    <property type="entry name" value="RNase_H2_suC"/>
</dbReference>
<reference evidence="1" key="1">
    <citation type="submission" date="2016-12" db="EMBL/GenBank/DDBJ databases">
        <title>The genomes of Aspergillus section Nigri reveals drivers in fungal speciation.</title>
        <authorList>
            <consortium name="DOE Joint Genome Institute"/>
            <person name="Vesth T.C."/>
            <person name="Nybo J."/>
            <person name="Theobald S."/>
            <person name="Brandl J."/>
            <person name="Frisvad J.C."/>
            <person name="Nielsen K.F."/>
            <person name="Lyhne E.K."/>
            <person name="Kogle M.E."/>
            <person name="Kuo A."/>
            <person name="Riley R."/>
            <person name="Clum A."/>
            <person name="Nolan M."/>
            <person name="Lipzen A."/>
            <person name="Salamov A."/>
            <person name="Henrissat B."/>
            <person name="Wiebenga A."/>
            <person name="De vries R.P."/>
            <person name="Grigoriev I.V."/>
            <person name="Mortensen U.H."/>
            <person name="Andersen M.R."/>
            <person name="Baker S.E."/>
        </authorList>
    </citation>
    <scope>NUCLEOTIDE SEQUENCE</scope>
    <source>
        <strain evidence="1">IBT 28561</strain>
    </source>
</reference>
<evidence type="ECO:0000313" key="1">
    <source>
        <dbReference type="EMBL" id="PKY02966.1"/>
    </source>
</evidence>
<dbReference type="RefSeq" id="XP_024691560.1">
    <property type="nucleotide sequence ID" value="XM_024841311.1"/>
</dbReference>
<proteinExistence type="predicted"/>
<dbReference type="PANTHER" id="PTHR47204:SF1">
    <property type="entry name" value="RIBONUCLEASE H2 SUBUNIT C"/>
    <property type="match status" value="1"/>
</dbReference>
<dbReference type="AlphaFoldDB" id="A0A2I1CZD2"/>
<dbReference type="VEuPathDB" id="FungiDB:P168DRAFT_328067"/>
<accession>A0A2I1CZD2</accession>
<comment type="caution">
    <text evidence="1">The sequence shown here is derived from an EMBL/GenBank/DDBJ whole genome shotgun (WGS) entry which is preliminary data.</text>
</comment>
<name>A0A2I1CZD2_ASPC2</name>
<evidence type="ECO:0000313" key="2">
    <source>
        <dbReference type="Proteomes" id="UP000234254"/>
    </source>
</evidence>
<organism evidence="1 2">
    <name type="scientific">Aspergillus campestris (strain IBT 28561)</name>
    <dbReference type="NCBI Taxonomy" id="1392248"/>
    <lineage>
        <taxon>Eukaryota</taxon>
        <taxon>Fungi</taxon>
        <taxon>Dikarya</taxon>
        <taxon>Ascomycota</taxon>
        <taxon>Pezizomycotina</taxon>
        <taxon>Eurotiomycetes</taxon>
        <taxon>Eurotiomycetidae</taxon>
        <taxon>Eurotiales</taxon>
        <taxon>Aspergillaceae</taxon>
        <taxon>Aspergillus</taxon>
        <taxon>Aspergillus subgen. Circumdati</taxon>
    </lineage>
</organism>
<dbReference type="OrthoDB" id="6222486at2759"/>
<keyword evidence="2" id="KW-1185">Reference proteome</keyword>
<dbReference type="Proteomes" id="UP000234254">
    <property type="component" value="Unassembled WGS sequence"/>
</dbReference>
<dbReference type="Gene3D" id="2.40.128.680">
    <property type="match status" value="1"/>
</dbReference>
<dbReference type="PANTHER" id="PTHR47204">
    <property type="entry name" value="OS02G0168900 PROTEIN"/>
    <property type="match status" value="1"/>
</dbReference>
<gene>
    <name evidence="1" type="ORF">P168DRAFT_328067</name>
</gene>
<dbReference type="EMBL" id="MSFM01000008">
    <property type="protein sequence ID" value="PKY02966.1"/>
    <property type="molecule type" value="Genomic_DNA"/>
</dbReference>
<dbReference type="CDD" id="cd09271">
    <property type="entry name" value="RNase_H2-C"/>
    <property type="match status" value="1"/>
</dbReference>
<dbReference type="GO" id="GO:0032299">
    <property type="term" value="C:ribonuclease H2 complex"/>
    <property type="evidence" value="ECO:0007669"/>
    <property type="project" value="InterPro"/>
</dbReference>
<protein>
    <submittedName>
        <fullName evidence="1">Ribonuclease H2 subunit C</fullName>
    </submittedName>
</protein>
<sequence>MFAIQPKTQSSESGADSATTCCTPNVLPCRIHHNGAVKSIGRYWSPVADEKDQNSQTAYFRGRKLRGRRVAVPEGYEGVVATPTERTIRPAQNNTVMETDEAEPEEPVKVLEKQATFQDVMVWGHEFMPAADDPFVRGVEEWVRFAEAMHGSSGGNDKSST</sequence>